<keyword evidence="1" id="KW-0472">Membrane</keyword>
<keyword evidence="3" id="KW-1185">Reference proteome</keyword>
<feature type="transmembrane region" description="Helical" evidence="1">
    <location>
        <begin position="151"/>
        <end position="173"/>
    </location>
</feature>
<organism evidence="2 3">
    <name type="scientific">Streptomyces viridochromogenes (strain DSM 40736 / JCM 4977 / BCRC 1201 / Tue 494)</name>
    <dbReference type="NCBI Taxonomy" id="591159"/>
    <lineage>
        <taxon>Bacteria</taxon>
        <taxon>Bacillati</taxon>
        <taxon>Actinomycetota</taxon>
        <taxon>Actinomycetes</taxon>
        <taxon>Kitasatosporales</taxon>
        <taxon>Streptomycetaceae</taxon>
        <taxon>Streptomyces</taxon>
    </lineage>
</organism>
<dbReference type="Proteomes" id="UP000004184">
    <property type="component" value="Unassembled WGS sequence"/>
</dbReference>
<keyword evidence="1" id="KW-1133">Transmembrane helix</keyword>
<accession>D9X8Z0</accession>
<evidence type="ECO:0000256" key="1">
    <source>
        <dbReference type="SAM" id="Phobius"/>
    </source>
</evidence>
<feature type="transmembrane region" description="Helical" evidence="1">
    <location>
        <begin position="32"/>
        <end position="60"/>
    </location>
</feature>
<evidence type="ECO:0000313" key="2">
    <source>
        <dbReference type="EMBL" id="EFL29985.1"/>
    </source>
</evidence>
<dbReference type="HOGENOM" id="CLU_084215_2_1_11"/>
<dbReference type="PANTHER" id="PTHR42305:SF1">
    <property type="entry name" value="MEMBRANE PROTEIN RV1733C-RELATED"/>
    <property type="match status" value="1"/>
</dbReference>
<evidence type="ECO:0000313" key="3">
    <source>
        <dbReference type="Proteomes" id="UP000004184"/>
    </source>
</evidence>
<dbReference type="EMBL" id="GG657757">
    <property type="protein sequence ID" value="EFL29985.1"/>
    <property type="molecule type" value="Genomic_DNA"/>
</dbReference>
<gene>
    <name evidence="2" type="ORF">SSQG_00503</name>
</gene>
<dbReference type="STRING" id="591159.SSQG_00503"/>
<dbReference type="eggNOG" id="ENOG503429C">
    <property type="taxonomic scope" value="Bacteria"/>
</dbReference>
<reference evidence="3" key="1">
    <citation type="submission" date="2009-02" db="EMBL/GenBank/DDBJ databases">
        <title>Annotation of Streptomyces viridochromogenes strain DSM 40736.</title>
        <authorList>
            <consortium name="The Broad Institute Genome Sequencing Platform"/>
            <consortium name="Broad Institute Microbial Sequencing Center"/>
            <person name="Fischbach M."/>
            <person name="Godfrey P."/>
            <person name="Ward D."/>
            <person name="Young S."/>
            <person name="Zeng Q."/>
            <person name="Koehrsen M."/>
            <person name="Alvarado L."/>
            <person name="Berlin A.M."/>
            <person name="Bochicchio J."/>
            <person name="Borenstein D."/>
            <person name="Chapman S.B."/>
            <person name="Chen Z."/>
            <person name="Engels R."/>
            <person name="Freedman E."/>
            <person name="Gellesch M."/>
            <person name="Goldberg J."/>
            <person name="Griggs A."/>
            <person name="Gujja S."/>
            <person name="Heilman E.R."/>
            <person name="Heiman D.I."/>
            <person name="Hepburn T.A."/>
            <person name="Howarth C."/>
            <person name="Jen D."/>
            <person name="Larson L."/>
            <person name="Lewis B."/>
            <person name="Mehta T."/>
            <person name="Park D."/>
            <person name="Pearson M."/>
            <person name="Richards J."/>
            <person name="Roberts A."/>
            <person name="Saif S."/>
            <person name="Shea T.D."/>
            <person name="Shenoy N."/>
            <person name="Sisk P."/>
            <person name="Stolte C."/>
            <person name="Sykes S.N."/>
            <person name="Thomson T."/>
            <person name="Walk T."/>
            <person name="White J."/>
            <person name="Yandava C."/>
            <person name="Straight P."/>
            <person name="Clardy J."/>
            <person name="Hung D."/>
            <person name="Kolter R."/>
            <person name="Mekalanos J."/>
            <person name="Walker S."/>
            <person name="Walsh C.T."/>
            <person name="Wieland-Brown L.C."/>
            <person name="Haas B."/>
            <person name="Nusbaum C."/>
            <person name="Birren B."/>
        </authorList>
    </citation>
    <scope>NUCLEOTIDE SEQUENCE [LARGE SCALE GENOMIC DNA]</scope>
    <source>
        <strain evidence="3">DSM 40736 / JCM 4977 / BCRC 1201 / Tue 494</strain>
    </source>
</reference>
<name>D9X8Z0_STRVT</name>
<dbReference type="AlphaFoldDB" id="D9X8Z0"/>
<keyword evidence="1" id="KW-0812">Transmembrane</keyword>
<proteinExistence type="predicted"/>
<sequence length="205" mass="22965">MRRRGSGEEVEMRTRVRGWRWRRSPLRRRSDVVEAWTVLVVAVLILVGAPLAGAAAAWWAHGEARSVSVEQRAERHRVRAEVVGRKGDALPSVQAGGQQAFRATVRWTEPGEGTRTATARVPAATRQGEVVHVWFDSQGRSVPPPVDGTAVWQHTLTIGTCATGAAVLAVLLIQRVVRRVALRRRLTEWERAWARTEPEWTHRRA</sequence>
<dbReference type="PANTHER" id="PTHR42305">
    <property type="entry name" value="MEMBRANE PROTEIN RV1733C-RELATED"/>
    <property type="match status" value="1"/>
</dbReference>
<dbReference type="InterPro" id="IPR039708">
    <property type="entry name" value="MT1774/Rv1733c-like"/>
</dbReference>
<protein>
    <submittedName>
        <fullName evidence="2">Integral membrane protein</fullName>
    </submittedName>
</protein>